<comment type="caution">
    <text evidence="2">The sequence shown here is derived from an EMBL/GenBank/DDBJ whole genome shotgun (WGS) entry which is preliminary data.</text>
</comment>
<dbReference type="EMBL" id="JAAAJB010000403">
    <property type="protein sequence ID" value="KAG0256588.1"/>
    <property type="molecule type" value="Genomic_DNA"/>
</dbReference>
<feature type="region of interest" description="Disordered" evidence="1">
    <location>
        <begin position="328"/>
        <end position="363"/>
    </location>
</feature>
<evidence type="ECO:0000256" key="1">
    <source>
        <dbReference type="SAM" id="MobiDB-lite"/>
    </source>
</evidence>
<feature type="compositionally biased region" description="Basic and acidic residues" evidence="1">
    <location>
        <begin position="162"/>
        <end position="171"/>
    </location>
</feature>
<gene>
    <name evidence="2" type="ORF">DFQ27_005656</name>
</gene>
<dbReference type="AlphaFoldDB" id="A0A9P6U2N3"/>
<feature type="compositionally biased region" description="Low complexity" evidence="1">
    <location>
        <begin position="97"/>
        <end position="110"/>
    </location>
</feature>
<proteinExistence type="predicted"/>
<protein>
    <submittedName>
        <fullName evidence="2">Uncharacterized protein</fullName>
    </submittedName>
</protein>
<evidence type="ECO:0000313" key="3">
    <source>
        <dbReference type="Proteomes" id="UP000807716"/>
    </source>
</evidence>
<reference evidence="2" key="1">
    <citation type="journal article" date="2020" name="Fungal Divers.">
        <title>Resolving the Mortierellaceae phylogeny through synthesis of multi-gene phylogenetics and phylogenomics.</title>
        <authorList>
            <person name="Vandepol N."/>
            <person name="Liber J."/>
            <person name="Desiro A."/>
            <person name="Na H."/>
            <person name="Kennedy M."/>
            <person name="Barry K."/>
            <person name="Grigoriev I.V."/>
            <person name="Miller A.N."/>
            <person name="O'Donnell K."/>
            <person name="Stajich J.E."/>
            <person name="Bonito G."/>
        </authorList>
    </citation>
    <scope>NUCLEOTIDE SEQUENCE</scope>
    <source>
        <strain evidence="2">BC1065</strain>
    </source>
</reference>
<accession>A0A9P6U2N3</accession>
<name>A0A9P6U2N3_9FUNG</name>
<feature type="region of interest" description="Disordered" evidence="1">
    <location>
        <begin position="20"/>
        <end position="42"/>
    </location>
</feature>
<feature type="compositionally biased region" description="Basic and acidic residues" evidence="1">
    <location>
        <begin position="219"/>
        <end position="230"/>
    </location>
</feature>
<feature type="region of interest" description="Disordered" evidence="1">
    <location>
        <begin position="90"/>
        <end position="181"/>
    </location>
</feature>
<feature type="region of interest" description="Disordered" evidence="1">
    <location>
        <begin position="194"/>
        <end position="243"/>
    </location>
</feature>
<organism evidence="2 3">
    <name type="scientific">Actinomortierella ambigua</name>
    <dbReference type="NCBI Taxonomy" id="1343610"/>
    <lineage>
        <taxon>Eukaryota</taxon>
        <taxon>Fungi</taxon>
        <taxon>Fungi incertae sedis</taxon>
        <taxon>Mucoromycota</taxon>
        <taxon>Mortierellomycotina</taxon>
        <taxon>Mortierellomycetes</taxon>
        <taxon>Mortierellales</taxon>
        <taxon>Mortierellaceae</taxon>
        <taxon>Actinomortierella</taxon>
    </lineage>
</organism>
<keyword evidence="3" id="KW-1185">Reference proteome</keyword>
<feature type="compositionally biased region" description="Low complexity" evidence="1">
    <location>
        <begin position="172"/>
        <end position="181"/>
    </location>
</feature>
<dbReference type="Proteomes" id="UP000807716">
    <property type="component" value="Unassembled WGS sequence"/>
</dbReference>
<sequence length="416" mass="45425">MVNVLQRALQKIGDAFKRSRTSRRLAKTAGETHSERTAPGCPSAPSVGAICAPMLIEVLRDEEMPRTSAPVTTVPKLALSLGQPIAKVGPRPKNGVALPAQAAPTTSATTNRAESTPALPLEDPNDLAQEWKPTPSLTPRSCVGRKPTPYYGIKKRPALRVEIPDKQEKEAASTATATTTRTWLELEPLTLRRQASPVRLENQGPSAYSRPPSVTAVKNDGDNKDRDKHEMHKRQSVASTAPTTTTTAAKVVHKARVVELARASPKIVQVQRACRMYESMVLTRFLLTHPPTLGQPGLFQLPSSGATTATMKTKKRVMTIVLVPQPRRHEEGRKAAAKQGGVDPLSAPMPSFNRSSPMAPRSARPGISRRWSWHYPARRRHSSYNTVLPIFLPPLWMTAAAAARLRRSKPKAVKSP</sequence>
<evidence type="ECO:0000313" key="2">
    <source>
        <dbReference type="EMBL" id="KAG0256588.1"/>
    </source>
</evidence>